<comment type="caution">
    <text evidence="1">The sequence shown here is derived from an EMBL/GenBank/DDBJ whole genome shotgun (WGS) entry which is preliminary data.</text>
</comment>
<reference evidence="1" key="1">
    <citation type="submission" date="2023-06" db="EMBL/GenBank/DDBJ databases">
        <title>Sysu t00039.</title>
        <authorList>
            <person name="Gao L."/>
            <person name="Fang B.-Z."/>
            <person name="Li W.-J."/>
        </authorList>
    </citation>
    <scope>NUCLEOTIDE SEQUENCE</scope>
    <source>
        <strain evidence="1">SYSU T00039</strain>
    </source>
</reference>
<organism evidence="1 2">
    <name type="scientific">Demequina lignilytica</name>
    <dbReference type="NCBI Taxonomy" id="3051663"/>
    <lineage>
        <taxon>Bacteria</taxon>
        <taxon>Bacillati</taxon>
        <taxon>Actinomycetota</taxon>
        <taxon>Actinomycetes</taxon>
        <taxon>Micrococcales</taxon>
        <taxon>Demequinaceae</taxon>
        <taxon>Demequina</taxon>
    </lineage>
</organism>
<dbReference type="Proteomes" id="UP001172737">
    <property type="component" value="Unassembled WGS sequence"/>
</dbReference>
<sequence>MTYIGLDACKTGWVAIVIDDAGYRDVFIAPSVRDADERGISEFDARIIVVDIPIGIPNSGSRAADTQARKFIAPRGPSVFPTPVRAALEAESYAAARAASLAASGKSLSAQAYAIRERILDVDGYRDRARIPILEGHPEVSFRAMRGTGIEHAKKSVAGMSLRHQLLDGEGISVPFGVESSLKGAAADDVLDAAAMAWTARRVARGEADRIPAAAGSERFSDGVDSAIWF</sequence>
<name>A0AAW7M8L3_9MICO</name>
<dbReference type="InterPro" id="IPR007362">
    <property type="entry name" value="DUF429"/>
</dbReference>
<dbReference type="EMBL" id="JAUHPX010000002">
    <property type="protein sequence ID" value="MDN4487481.1"/>
    <property type="molecule type" value="Genomic_DNA"/>
</dbReference>
<accession>A0AAW7M8L3</accession>
<keyword evidence="2" id="KW-1185">Reference proteome</keyword>
<proteinExistence type="predicted"/>
<dbReference type="Pfam" id="PF04250">
    <property type="entry name" value="DUF429"/>
    <property type="match status" value="1"/>
</dbReference>
<evidence type="ECO:0000313" key="1">
    <source>
        <dbReference type="EMBL" id="MDN4487481.1"/>
    </source>
</evidence>
<dbReference type="AlphaFoldDB" id="A0AAW7M8L3"/>
<gene>
    <name evidence="1" type="ORF">QQX10_04770</name>
</gene>
<dbReference type="RefSeq" id="WP_301118541.1">
    <property type="nucleotide sequence ID" value="NZ_JAUHPX010000002.1"/>
</dbReference>
<protein>
    <submittedName>
        <fullName evidence="1">DUF429 domain-containing protein</fullName>
    </submittedName>
</protein>
<evidence type="ECO:0000313" key="2">
    <source>
        <dbReference type="Proteomes" id="UP001172737"/>
    </source>
</evidence>